<dbReference type="AlphaFoldDB" id="A0A516KHM4"/>
<dbReference type="InterPro" id="IPR007213">
    <property type="entry name" value="Ppm1/Ppm2/Tcmp"/>
</dbReference>
<keyword evidence="6" id="KW-1185">Reference proteome</keyword>
<dbReference type="Gene3D" id="3.40.50.150">
    <property type="entry name" value="Vaccinia Virus protein VP39"/>
    <property type="match status" value="1"/>
</dbReference>
<keyword evidence="2 4" id="KW-0489">Methyltransferase</keyword>
<accession>A0A516KHM4</accession>
<dbReference type="OrthoDB" id="9806164at2"/>
<dbReference type="EMBL" id="CP041666">
    <property type="protein sequence ID" value="QDP40887.1"/>
    <property type="molecule type" value="Genomic_DNA"/>
</dbReference>
<dbReference type="SUPFAM" id="SSF53335">
    <property type="entry name" value="S-adenosyl-L-methionine-dependent methyltransferases"/>
    <property type="match status" value="1"/>
</dbReference>
<comment type="similarity">
    <text evidence="1 4">Belongs to the UPF0677 family.</text>
</comment>
<dbReference type="EC" id="2.1.1.-" evidence="4"/>
<evidence type="ECO:0000313" key="6">
    <source>
        <dbReference type="Proteomes" id="UP000315215"/>
    </source>
</evidence>
<dbReference type="Pfam" id="PF04072">
    <property type="entry name" value="LCM"/>
    <property type="match status" value="1"/>
</dbReference>
<evidence type="ECO:0000256" key="1">
    <source>
        <dbReference type="ARBA" id="ARBA00008138"/>
    </source>
</evidence>
<comment type="function">
    <text evidence="4">Exhibits S-adenosyl-L-methionine-dependent methyltransferase activity.</text>
</comment>
<dbReference type="RefSeq" id="WP_143894884.1">
    <property type="nucleotide sequence ID" value="NZ_CP041666.1"/>
</dbReference>
<name>A0A516KHM4_9BACI</name>
<dbReference type="InterPro" id="IPR029063">
    <property type="entry name" value="SAM-dependent_MTases_sf"/>
</dbReference>
<proteinExistence type="inferred from homology"/>
<gene>
    <name evidence="5" type="ORF">FN924_12230</name>
</gene>
<dbReference type="NCBIfam" id="TIGR00027">
    <property type="entry name" value="mthyl_TIGR00027"/>
    <property type="match status" value="1"/>
</dbReference>
<dbReference type="PANTHER" id="PTHR43619">
    <property type="entry name" value="S-ADENOSYL-L-METHIONINE-DEPENDENT METHYLTRANSFERASE YKTD-RELATED"/>
    <property type="match status" value="1"/>
</dbReference>
<evidence type="ECO:0000256" key="4">
    <source>
        <dbReference type="RuleBase" id="RU362030"/>
    </source>
</evidence>
<evidence type="ECO:0000256" key="2">
    <source>
        <dbReference type="ARBA" id="ARBA00022603"/>
    </source>
</evidence>
<dbReference type="PANTHER" id="PTHR43619:SF2">
    <property type="entry name" value="S-ADENOSYL-L-METHIONINE-DEPENDENT METHYLTRANSFERASES SUPERFAMILY PROTEIN"/>
    <property type="match status" value="1"/>
</dbReference>
<dbReference type="GO" id="GO:0008168">
    <property type="term" value="F:methyltransferase activity"/>
    <property type="evidence" value="ECO:0007669"/>
    <property type="project" value="UniProtKB-UniRule"/>
</dbReference>
<protein>
    <recommendedName>
        <fullName evidence="4">S-adenosyl-L-methionine-dependent methyltransferase</fullName>
        <ecNumber evidence="4">2.1.1.-</ecNumber>
    </recommendedName>
</protein>
<evidence type="ECO:0000256" key="3">
    <source>
        <dbReference type="ARBA" id="ARBA00022679"/>
    </source>
</evidence>
<dbReference type="GO" id="GO:0032259">
    <property type="term" value="P:methylation"/>
    <property type="evidence" value="ECO:0007669"/>
    <property type="project" value="UniProtKB-KW"/>
</dbReference>
<sequence length="304" mass="35020">MKQYESSFTSLVSAFARAYHSKFDTPIIFDDFLARQLITEDEFKEISRHMIQGISFFNKDIALKFKGNSDEILKWITQVQLSPTPLARSAYTEKVLENEILLGLRQFVILGAGLDTFAFRHPELKNILKIFEIDHPSTQAFKKNRLASMDFEIPNNLHFTSIDFTQDFTYQDLLIQGLKNQKTLYSLLGVSYYLTKQELVTLIQTLFAIVPSGSSIVFDYADEHLFEQKGLSNRVENMVKMAAASGEPMKACFTYEEMEHLLEKSGLLIYEHLTPATIQEQFFSNRSDYLSAFESIHYIHAVKK</sequence>
<dbReference type="KEGG" id="aqt:FN924_12230"/>
<dbReference type="Proteomes" id="UP000315215">
    <property type="component" value="Chromosome"/>
</dbReference>
<dbReference type="InterPro" id="IPR011610">
    <property type="entry name" value="SAM_mthyl_Trfase_ML2640-like"/>
</dbReference>
<keyword evidence="4" id="KW-0949">S-adenosyl-L-methionine</keyword>
<reference evidence="5 6" key="1">
    <citation type="submission" date="2019-07" db="EMBL/GenBank/DDBJ databases">
        <authorList>
            <person name="Li J."/>
        </authorList>
    </citation>
    <scope>NUCLEOTIDE SEQUENCE [LARGE SCALE GENOMIC DNA]</scope>
    <source>
        <strain evidence="5 6">TKL69</strain>
    </source>
</reference>
<evidence type="ECO:0000313" key="5">
    <source>
        <dbReference type="EMBL" id="QDP40887.1"/>
    </source>
</evidence>
<organism evidence="5 6">
    <name type="scientific">Radiobacillus deserti</name>
    <dbReference type="NCBI Taxonomy" id="2594883"/>
    <lineage>
        <taxon>Bacteria</taxon>
        <taxon>Bacillati</taxon>
        <taxon>Bacillota</taxon>
        <taxon>Bacilli</taxon>
        <taxon>Bacillales</taxon>
        <taxon>Bacillaceae</taxon>
        <taxon>Radiobacillus</taxon>
    </lineage>
</organism>
<keyword evidence="3 5" id="KW-0808">Transferase</keyword>